<dbReference type="InterPro" id="IPR038071">
    <property type="entry name" value="UROD/MetE-like_sf"/>
</dbReference>
<feature type="binding site" evidence="11">
    <location>
        <position position="22"/>
    </location>
    <ligand>
        <name>5-methyltetrahydropteroyltri-L-glutamate</name>
        <dbReference type="ChEBI" id="CHEBI:58207"/>
    </ligand>
</feature>
<feature type="domain" description="Cobalamin-independent methionine synthase MetE C-terminal/archaeal" evidence="14">
    <location>
        <begin position="434"/>
        <end position="756"/>
    </location>
</feature>
<feature type="binding site" evidence="10 11">
    <location>
        <position position="607"/>
    </location>
    <ligand>
        <name>L-homocysteine</name>
        <dbReference type="ChEBI" id="CHEBI:58199"/>
    </ligand>
</feature>
<protein>
    <recommendedName>
        <fullName evidence="10">5-methyltetrahydropteroyltriglutamate--homocysteine methyltransferase</fullName>
        <ecNumber evidence="10">2.1.1.14</ecNumber>
    </recommendedName>
    <alternativeName>
        <fullName evidence="10">Cobalamin-independent methionine synthase</fullName>
    </alternativeName>
    <alternativeName>
        <fullName evidence="10">Methionine synthase, vitamin-B12 independent isozyme</fullName>
    </alternativeName>
</protein>
<dbReference type="RefSeq" id="WP_036657725.1">
    <property type="nucleotide sequence ID" value="NZ_JQCR01000003.1"/>
</dbReference>
<feature type="binding site" evidence="10">
    <location>
        <begin position="19"/>
        <end position="22"/>
    </location>
    <ligand>
        <name>5-methyltetrahydropteroyltri-L-glutamate</name>
        <dbReference type="ChEBI" id="CHEBI:58207"/>
    </ligand>
</feature>
<feature type="binding site" evidence="12">
    <location>
        <position position="649"/>
    </location>
    <ligand>
        <name>Zn(2+)</name>
        <dbReference type="ChEBI" id="CHEBI:29105"/>
        <label>1</label>
        <note>catalytic</note>
    </ligand>
</feature>
<dbReference type="eggNOG" id="COG0620">
    <property type="taxonomic scope" value="Bacteria"/>
</dbReference>
<feature type="binding site" evidence="12">
    <location>
        <position position="734"/>
    </location>
    <ligand>
        <name>Zn(2+)</name>
        <dbReference type="ChEBI" id="CHEBI:29105"/>
        <label>1</label>
        <note>catalytic</note>
    </ligand>
</feature>
<evidence type="ECO:0000313" key="17">
    <source>
        <dbReference type="Proteomes" id="UP000029734"/>
    </source>
</evidence>
<comment type="catalytic activity">
    <reaction evidence="10">
        <text>5-methyltetrahydropteroyltri-L-glutamate + L-homocysteine = tetrahydropteroyltri-L-glutamate + L-methionine</text>
        <dbReference type="Rhea" id="RHEA:21196"/>
        <dbReference type="ChEBI" id="CHEBI:57844"/>
        <dbReference type="ChEBI" id="CHEBI:58140"/>
        <dbReference type="ChEBI" id="CHEBI:58199"/>
        <dbReference type="ChEBI" id="CHEBI:58207"/>
        <dbReference type="EC" id="2.1.1.14"/>
    </reaction>
</comment>
<feature type="binding site" evidence="10">
    <location>
        <position position="651"/>
    </location>
    <ligand>
        <name>Zn(2+)</name>
        <dbReference type="ChEBI" id="CHEBI:29105"/>
        <note>catalytic</note>
    </ligand>
</feature>
<dbReference type="InterPro" id="IPR006276">
    <property type="entry name" value="Cobalamin-indep_Met_synthase"/>
</dbReference>
<feature type="binding site" evidence="10">
    <location>
        <position position="649"/>
    </location>
    <ligand>
        <name>Zn(2+)</name>
        <dbReference type="ChEBI" id="CHEBI:29105"/>
        <note>catalytic</note>
    </ligand>
</feature>
<keyword evidence="7 10" id="KW-0479">Metal-binding</keyword>
<dbReference type="GO" id="GO:0008270">
    <property type="term" value="F:zinc ion binding"/>
    <property type="evidence" value="ECO:0007669"/>
    <property type="project" value="InterPro"/>
</dbReference>
<dbReference type="GO" id="GO:0032259">
    <property type="term" value="P:methylation"/>
    <property type="evidence" value="ECO:0007669"/>
    <property type="project" value="UniProtKB-KW"/>
</dbReference>
<keyword evidence="17" id="KW-1185">Reference proteome</keyword>
<feature type="binding site" evidence="12">
    <location>
        <position position="651"/>
    </location>
    <ligand>
        <name>Zn(2+)</name>
        <dbReference type="ChEBI" id="CHEBI:29105"/>
        <label>1</label>
        <note>catalytic</note>
    </ligand>
</feature>
<reference evidence="16 17" key="1">
    <citation type="submission" date="2014-08" db="EMBL/GenBank/DDBJ databases">
        <authorList>
            <person name="den Bakker H.C."/>
        </authorList>
    </citation>
    <scope>NUCLEOTIDE SEQUENCE [LARGE SCALE GENOMIC DNA]</scope>
    <source>
        <strain evidence="16 17">DSM 18334</strain>
    </source>
</reference>
<evidence type="ECO:0000256" key="1">
    <source>
        <dbReference type="ARBA" id="ARBA00002777"/>
    </source>
</evidence>
<dbReference type="HAMAP" id="MF_00172">
    <property type="entry name" value="Meth_synth"/>
    <property type="match status" value="1"/>
</dbReference>
<keyword evidence="8 10" id="KW-0862">Zinc</keyword>
<evidence type="ECO:0000256" key="7">
    <source>
        <dbReference type="ARBA" id="ARBA00022723"/>
    </source>
</evidence>
<dbReference type="Proteomes" id="UP000029734">
    <property type="component" value="Unassembled WGS sequence"/>
</dbReference>
<dbReference type="EC" id="2.1.1.14" evidence="10"/>
<organism evidence="16 17">
    <name type="scientific">Paenibacillus wynnii</name>
    <dbReference type="NCBI Taxonomy" id="268407"/>
    <lineage>
        <taxon>Bacteria</taxon>
        <taxon>Bacillati</taxon>
        <taxon>Bacillota</taxon>
        <taxon>Bacilli</taxon>
        <taxon>Bacillales</taxon>
        <taxon>Paenibacillaceae</taxon>
        <taxon>Paenibacillus</taxon>
    </lineage>
</organism>
<dbReference type="GO" id="GO:0009086">
    <property type="term" value="P:methionine biosynthetic process"/>
    <property type="evidence" value="ECO:0007669"/>
    <property type="project" value="UniProtKB-UniRule"/>
</dbReference>
<feature type="binding site" evidence="12">
    <location>
        <position position="673"/>
    </location>
    <ligand>
        <name>Zn(2+)</name>
        <dbReference type="ChEBI" id="CHEBI:29105"/>
        <label>1</label>
        <note>catalytic</note>
    </ligand>
</feature>
<evidence type="ECO:0000256" key="11">
    <source>
        <dbReference type="PIRSR" id="PIRSR000382-1"/>
    </source>
</evidence>
<dbReference type="UniPathway" id="UPA00051">
    <property type="reaction ID" value="UER00082"/>
</dbReference>
<evidence type="ECO:0000256" key="12">
    <source>
        <dbReference type="PIRSR" id="PIRSR000382-2"/>
    </source>
</evidence>
<dbReference type="CDD" id="cd03312">
    <property type="entry name" value="CIMS_N_terminal_like"/>
    <property type="match status" value="1"/>
</dbReference>
<evidence type="ECO:0000256" key="5">
    <source>
        <dbReference type="ARBA" id="ARBA00022605"/>
    </source>
</evidence>
<feature type="binding site" evidence="10 11">
    <location>
        <position position="607"/>
    </location>
    <ligand>
        <name>L-methionine</name>
        <dbReference type="ChEBI" id="CHEBI:57844"/>
    </ligand>
</feature>
<evidence type="ECO:0000259" key="15">
    <source>
        <dbReference type="Pfam" id="PF08267"/>
    </source>
</evidence>
<feature type="active site" description="Proton donor" evidence="10 13">
    <location>
        <position position="702"/>
    </location>
</feature>
<dbReference type="PIRSF" id="PIRSF000382">
    <property type="entry name" value="MeTrfase_B12_ind"/>
    <property type="match status" value="1"/>
</dbReference>
<feature type="binding site" evidence="10">
    <location>
        <position position="613"/>
    </location>
    <ligand>
        <name>5-methyltetrahydropteroyltri-L-glutamate</name>
        <dbReference type="ChEBI" id="CHEBI:58207"/>
    </ligand>
</feature>
<feature type="binding site" evidence="10">
    <location>
        <position position="492"/>
    </location>
    <ligand>
        <name>L-homocysteine</name>
        <dbReference type="ChEBI" id="CHEBI:58199"/>
    </ligand>
</feature>
<keyword evidence="4 10" id="KW-0489">Methyltransferase</keyword>
<comment type="cofactor">
    <cofactor evidence="12">
        <name>Zn(2+)</name>
        <dbReference type="ChEBI" id="CHEBI:29105"/>
    </cofactor>
    <text evidence="12">Binds 2 Zn(2+) ions per subunit.</text>
</comment>
<evidence type="ECO:0000256" key="8">
    <source>
        <dbReference type="ARBA" id="ARBA00022833"/>
    </source>
</evidence>
<evidence type="ECO:0000256" key="3">
    <source>
        <dbReference type="ARBA" id="ARBA00009553"/>
    </source>
</evidence>
<feature type="binding site" evidence="10">
    <location>
        <position position="734"/>
    </location>
    <ligand>
        <name>Zn(2+)</name>
        <dbReference type="ChEBI" id="CHEBI:29105"/>
        <note>catalytic</note>
    </ligand>
</feature>
<dbReference type="Gene3D" id="3.20.20.210">
    <property type="match status" value="2"/>
</dbReference>
<dbReference type="NCBIfam" id="TIGR01371">
    <property type="entry name" value="met_syn_B12ind"/>
    <property type="match status" value="1"/>
</dbReference>
<name>A0A098M7L8_9BACL</name>
<sequence length="767" mass="86105">MTHKVKLSNLGYPRIGKNREWKQALEAFWSRSISEESFRAEMASIQLGHLRTQQEAGIELIPVNDFTFYDHMLDTAVMFGIIPDRYDYTGGAVDLDLYFAMARGNESATACEMTKWFNTNYHYIVPEIGEQQPQLTENKPLAAYRFAKSQAGIEGKPVIVGLYTFLKLSKGFPSSKLAEIADRFLPVYIQLLKELEEEGVEWVQVDEPAIVTGLTSGDIVLLKHLYQSIADAVPGLKIMLQTYFEAAEPLHELLQLPVAGLGLDFVHDGGGNLESISLLGWPKDKWLGAGIIDGRNIWRSDLDAKLQLIEKLTAFVGLDQLILQPSSSLLHVPVTVQGEDKLKGVVKQALAFANEKLAELSLIGAAIVNDQVESVATALQASRDALAAFRALPERGLQDVAEQVRGLKDLPDRRTVPFAERVHIQQQKWQLPLLPTTTIGSFPQTPEVRQARLKWRKGVWKQDRYDLFIREQIEAAIAFQEKLGLDVLVHGEFERTDMVEFFGEKLGGYLFTRNGWVQSYGSRCVKPPVIYADVAFIEPMTVKESVYAQSLTKLPVKGMLTGPVTILNWSFVRDDLSREEVANQIALALRQEVQVLENAGIEMIQVDEPAIREGLPLKTRDHQNYLDWAVKAFRISTNHVKDTTQIHTHMCYAEFNDMIDSISAMDADVISIETSRSHGELIASFEEQAYDKGIGLGVYDIHSPRIPTVEEMTSNINRALLALKPEQFWINPDCGLKTRGWEETEGALRNMVEAAAIAREKKKAVRI</sequence>
<feature type="binding site" evidence="10 11">
    <location>
        <begin position="523"/>
        <end position="524"/>
    </location>
    <ligand>
        <name>5-methyltetrahydropteroyltri-L-glutamate</name>
        <dbReference type="ChEBI" id="CHEBI:58207"/>
    </ligand>
</feature>
<comment type="similarity">
    <text evidence="3 10">Belongs to the vitamin-B12 independent methionine synthase family.</text>
</comment>
<evidence type="ECO:0000256" key="4">
    <source>
        <dbReference type="ARBA" id="ARBA00022603"/>
    </source>
</evidence>
<keyword evidence="5 10" id="KW-0028">Amino-acid biosynthesis</keyword>
<accession>A0A098M7L8</accession>
<dbReference type="STRING" id="268407.PWYN_26160"/>
<dbReference type="AlphaFoldDB" id="A0A098M7L8"/>
<feature type="domain" description="Cobalamin-independent methionine synthase MetE N-terminal" evidence="15">
    <location>
        <begin position="8"/>
        <end position="314"/>
    </location>
</feature>
<evidence type="ECO:0000259" key="14">
    <source>
        <dbReference type="Pfam" id="PF01717"/>
    </source>
</evidence>
<feature type="binding site" evidence="10">
    <location>
        <position position="115"/>
    </location>
    <ligand>
        <name>5-methyltetrahydropteroyltri-L-glutamate</name>
        <dbReference type="ChEBI" id="CHEBI:58207"/>
    </ligand>
</feature>
<keyword evidence="9 10" id="KW-0486">Methionine biosynthesis</keyword>
<dbReference type="GO" id="GO:0003871">
    <property type="term" value="F:5-methyltetrahydropteroyltriglutamate-homocysteine S-methyltransferase activity"/>
    <property type="evidence" value="ECO:0007669"/>
    <property type="project" value="UniProtKB-UniRule"/>
</dbReference>
<dbReference type="InterPro" id="IPR002629">
    <property type="entry name" value="Met_Synth_C/arc"/>
</dbReference>
<comment type="caution">
    <text evidence="16">The sequence shown here is derived from an EMBL/GenBank/DDBJ whole genome shotgun (WGS) entry which is preliminary data.</text>
</comment>
<gene>
    <name evidence="10" type="primary">metE</name>
    <name evidence="16" type="ORF">PWYN_26160</name>
</gene>
<dbReference type="NCBIfam" id="NF003556">
    <property type="entry name" value="PRK05222.1"/>
    <property type="match status" value="1"/>
</dbReference>
<feature type="binding site" evidence="10 11">
    <location>
        <begin position="439"/>
        <end position="441"/>
    </location>
    <ligand>
        <name>L-homocysteine</name>
        <dbReference type="ChEBI" id="CHEBI:58199"/>
    </ligand>
</feature>
<evidence type="ECO:0000256" key="9">
    <source>
        <dbReference type="ARBA" id="ARBA00023167"/>
    </source>
</evidence>
<dbReference type="Pfam" id="PF08267">
    <property type="entry name" value="Meth_synt_1"/>
    <property type="match status" value="1"/>
</dbReference>
<dbReference type="OrthoDB" id="244285at2"/>
<keyword evidence="6 10" id="KW-0808">Transferase</keyword>
<dbReference type="Pfam" id="PF01717">
    <property type="entry name" value="Meth_synt_2"/>
    <property type="match status" value="1"/>
</dbReference>
<evidence type="ECO:0000256" key="13">
    <source>
        <dbReference type="PIRSR" id="PIRSR000382-3"/>
    </source>
</evidence>
<proteinExistence type="inferred from homology"/>
<reference evidence="16 17" key="2">
    <citation type="submission" date="2014-10" db="EMBL/GenBank/DDBJ databases">
        <title>Comparative genomics of the Paenibacillus odorifer group.</title>
        <authorList>
            <person name="Tsai Y.-C."/>
            <person name="Martin N."/>
            <person name="Korlach J."/>
            <person name="Wiedmann M."/>
        </authorList>
    </citation>
    <scope>NUCLEOTIDE SEQUENCE [LARGE SCALE GENOMIC DNA]</scope>
    <source>
        <strain evidence="16 17">DSM 18334</strain>
    </source>
</reference>
<evidence type="ECO:0000256" key="10">
    <source>
        <dbReference type="HAMAP-Rule" id="MF_00172"/>
    </source>
</evidence>
<feature type="binding site" evidence="10 11">
    <location>
        <position position="569"/>
    </location>
    <ligand>
        <name>5-methyltetrahydropteroyltri-L-glutamate</name>
        <dbReference type="ChEBI" id="CHEBI:58207"/>
    </ligand>
</feature>
<dbReference type="EMBL" id="JQCR01000003">
    <property type="protein sequence ID" value="KGE18031.1"/>
    <property type="molecule type" value="Genomic_DNA"/>
</dbReference>
<evidence type="ECO:0000256" key="2">
    <source>
        <dbReference type="ARBA" id="ARBA00004681"/>
    </source>
</evidence>
<dbReference type="PANTHER" id="PTHR30519">
    <property type="entry name" value="5-METHYLTETRAHYDROPTEROYLTRIGLUTAMATE--HOMOCYSTEINE METHYLTRANSFERASE"/>
    <property type="match status" value="1"/>
</dbReference>
<feature type="binding site" evidence="10">
    <location>
        <position position="673"/>
    </location>
    <ligand>
        <name>Zn(2+)</name>
        <dbReference type="ChEBI" id="CHEBI:29105"/>
        <note>catalytic</note>
    </ligand>
</feature>
<evidence type="ECO:0000256" key="6">
    <source>
        <dbReference type="ARBA" id="ARBA00022679"/>
    </source>
</evidence>
<dbReference type="SUPFAM" id="SSF51726">
    <property type="entry name" value="UROD/MetE-like"/>
    <property type="match status" value="2"/>
</dbReference>
<feature type="binding site" evidence="10 11">
    <location>
        <begin position="439"/>
        <end position="441"/>
    </location>
    <ligand>
        <name>L-methionine</name>
        <dbReference type="ChEBI" id="CHEBI:57844"/>
    </ligand>
</feature>
<dbReference type="InterPro" id="IPR013215">
    <property type="entry name" value="Cbl-indep_Met_Synth_N"/>
</dbReference>
<feature type="binding site" evidence="11">
    <location>
        <position position="120"/>
    </location>
    <ligand>
        <name>5-methyltetrahydropteroyltri-L-glutamate</name>
        <dbReference type="ChEBI" id="CHEBI:58207"/>
    </ligand>
</feature>
<dbReference type="CDD" id="cd03311">
    <property type="entry name" value="CIMS_C_terminal_like"/>
    <property type="match status" value="1"/>
</dbReference>
<keyword evidence="10" id="KW-0677">Repeat</keyword>
<comment type="cofactor">
    <cofactor evidence="10">
        <name>Zn(2+)</name>
        <dbReference type="ChEBI" id="CHEBI:29105"/>
    </cofactor>
    <text evidence="10">Binds 1 zinc ion per subunit.</text>
</comment>
<comment type="function">
    <text evidence="1 10">Catalyzes the transfer of a methyl group from 5-methyltetrahydrofolate to homocysteine resulting in methionine formation.</text>
</comment>
<evidence type="ECO:0000313" key="16">
    <source>
        <dbReference type="EMBL" id="KGE18031.1"/>
    </source>
</evidence>
<comment type="pathway">
    <text evidence="2 10">Amino-acid biosynthesis; L-methionine biosynthesis via de novo pathway; L-methionine from L-homocysteine (MetE route): step 1/1.</text>
</comment>
<feature type="binding site" evidence="10 11">
    <location>
        <position position="492"/>
    </location>
    <ligand>
        <name>L-methionine</name>
        <dbReference type="ChEBI" id="CHEBI:57844"/>
    </ligand>
</feature>